<protein>
    <recommendedName>
        <fullName evidence="1">H repeat-associated protein N-terminal domain-containing protein</fullName>
    </recommendedName>
</protein>
<evidence type="ECO:0000259" key="1">
    <source>
        <dbReference type="Pfam" id="PF13808"/>
    </source>
</evidence>
<organism evidence="2 3">
    <name type="scientific">Chromobacterium alticapitis</name>
    <dbReference type="NCBI Taxonomy" id="2073169"/>
    <lineage>
        <taxon>Bacteria</taxon>
        <taxon>Pseudomonadati</taxon>
        <taxon>Pseudomonadota</taxon>
        <taxon>Betaproteobacteria</taxon>
        <taxon>Neisseriales</taxon>
        <taxon>Chromobacteriaceae</taxon>
        <taxon>Chromobacterium</taxon>
    </lineage>
</organism>
<keyword evidence="3" id="KW-1185">Reference proteome</keyword>
<name>A0A2S5DA71_9NEIS</name>
<dbReference type="InterPro" id="IPR032806">
    <property type="entry name" value="YbfD_N"/>
</dbReference>
<evidence type="ECO:0000313" key="2">
    <source>
        <dbReference type="EMBL" id="POZ59985.1"/>
    </source>
</evidence>
<accession>A0A2S5DA71</accession>
<dbReference type="PANTHER" id="PTHR30298">
    <property type="entry name" value="H REPEAT-ASSOCIATED PREDICTED TRANSPOSASE"/>
    <property type="match status" value="1"/>
</dbReference>
<reference evidence="3" key="1">
    <citation type="submission" date="2018-02" db="EMBL/GenBank/DDBJ databases">
        <authorList>
            <person name="O'Hara-Hanley K."/>
            <person name="Soby S."/>
        </authorList>
    </citation>
    <scope>NUCLEOTIDE SEQUENCE [LARGE SCALE GENOMIC DNA]</scope>
    <source>
        <strain evidence="3">MWU14-2602</strain>
    </source>
</reference>
<gene>
    <name evidence="2" type="ORF">C2I19_21305</name>
</gene>
<dbReference type="RefSeq" id="WP_103904572.1">
    <property type="nucleotide sequence ID" value="NZ_PQWB01000194.1"/>
</dbReference>
<dbReference type="Proteomes" id="UP000237082">
    <property type="component" value="Unassembled WGS sequence"/>
</dbReference>
<dbReference type="EMBL" id="PQWB01000194">
    <property type="protein sequence ID" value="POZ59985.1"/>
    <property type="molecule type" value="Genomic_DNA"/>
</dbReference>
<feature type="domain" description="H repeat-associated protein N-terminal" evidence="1">
    <location>
        <begin position="5"/>
        <end position="85"/>
    </location>
</feature>
<sequence length="106" mass="11893">MGTLMEHLAEVPGSRADHYIAHPLPEILVIAVCAIFAGAESFVEAVKWAETREAWLRRFLSLKNGSPSHDTVNRVFRLLNPEHFEGYVPIMCCKGRPTASCKQWQG</sequence>
<dbReference type="PANTHER" id="PTHR30298:SF0">
    <property type="entry name" value="PROTEIN YBFL-RELATED"/>
    <property type="match status" value="1"/>
</dbReference>
<comment type="caution">
    <text evidence="2">The sequence shown here is derived from an EMBL/GenBank/DDBJ whole genome shotgun (WGS) entry which is preliminary data.</text>
</comment>
<dbReference type="InterPro" id="IPR051698">
    <property type="entry name" value="Transposase_11-like"/>
</dbReference>
<dbReference type="Pfam" id="PF13808">
    <property type="entry name" value="DDE_Tnp_1_assoc"/>
    <property type="match status" value="1"/>
</dbReference>
<proteinExistence type="predicted"/>
<evidence type="ECO:0000313" key="3">
    <source>
        <dbReference type="Proteomes" id="UP000237082"/>
    </source>
</evidence>
<dbReference type="AlphaFoldDB" id="A0A2S5DA71"/>